<evidence type="ECO:0000259" key="1">
    <source>
        <dbReference type="PROSITE" id="PS50181"/>
    </source>
</evidence>
<evidence type="ECO:0000313" key="2">
    <source>
        <dbReference type="EMBL" id="CAF2121534.1"/>
    </source>
</evidence>
<reference evidence="4" key="1">
    <citation type="submission" date="2021-02" db="EMBL/GenBank/DDBJ databases">
        <authorList>
            <person name="Nowell W R."/>
        </authorList>
    </citation>
    <scope>NUCLEOTIDE SEQUENCE</scope>
</reference>
<dbReference type="Proteomes" id="UP000663866">
    <property type="component" value="Unassembled WGS sequence"/>
</dbReference>
<dbReference type="SUPFAM" id="SSF52047">
    <property type="entry name" value="RNI-like"/>
    <property type="match status" value="1"/>
</dbReference>
<dbReference type="PROSITE" id="PS50181">
    <property type="entry name" value="FBOX"/>
    <property type="match status" value="1"/>
</dbReference>
<evidence type="ECO:0000313" key="5">
    <source>
        <dbReference type="EMBL" id="CAF4330957.1"/>
    </source>
</evidence>
<dbReference type="Proteomes" id="UP000663856">
    <property type="component" value="Unassembled WGS sequence"/>
</dbReference>
<accession>A0A819P7S1</accession>
<dbReference type="AlphaFoldDB" id="A0A819P7S1"/>
<protein>
    <recommendedName>
        <fullName evidence="1">F-box domain-containing protein</fullName>
    </recommendedName>
</protein>
<sequence>MTNSVRLSTISDQAAVRLLEDLPNELFYDLFLYLEVRQLYRSFFGLNHRLDTLLYGLKKNYLVMSDVNDTFDETSVYASRITHMWIRQEYSNLSFHCFRNTIRAMSLDGLSHQQFQQLDQLTNLTHLKINSLNMRRSLILVSLRPRRYIETLSELLNLITHPLRSLSSVTIPLCIRDDFCRVLVVAPNLFRLNVNVFRIKSSISDKKLVPHHNLRSLNIQWYIGVNHSDLDFYLSQVPFLQSLHLSVRLCTMPDSEFLYELLHQMSLSIRRHLPSLRRFSCSFRINFVSLNVVFDPNRLDAIFTRAIRIKQSGCQLKMLSKWAMVR</sequence>
<dbReference type="EMBL" id="CAJNRF010014075">
    <property type="protein sequence ID" value="CAF2154434.1"/>
    <property type="molecule type" value="Genomic_DNA"/>
</dbReference>
<dbReference type="InterPro" id="IPR001810">
    <property type="entry name" value="F-box_dom"/>
</dbReference>
<evidence type="ECO:0000313" key="4">
    <source>
        <dbReference type="EMBL" id="CAF4009181.1"/>
    </source>
</evidence>
<evidence type="ECO:0000313" key="6">
    <source>
        <dbReference type="Proteomes" id="UP000663866"/>
    </source>
</evidence>
<keyword evidence="6" id="KW-1185">Reference proteome</keyword>
<organism evidence="4 6">
    <name type="scientific">Rotaria magnacalcarata</name>
    <dbReference type="NCBI Taxonomy" id="392030"/>
    <lineage>
        <taxon>Eukaryota</taxon>
        <taxon>Metazoa</taxon>
        <taxon>Spiralia</taxon>
        <taxon>Gnathifera</taxon>
        <taxon>Rotifera</taxon>
        <taxon>Eurotatoria</taxon>
        <taxon>Bdelloidea</taxon>
        <taxon>Philodinida</taxon>
        <taxon>Philodinidae</taxon>
        <taxon>Rotaria</taxon>
    </lineage>
</organism>
<dbReference type="EMBL" id="CAJOBF010013565">
    <property type="protein sequence ID" value="CAF4330957.1"/>
    <property type="molecule type" value="Genomic_DNA"/>
</dbReference>
<dbReference type="Proteomes" id="UP000663842">
    <property type="component" value="Unassembled WGS sequence"/>
</dbReference>
<gene>
    <name evidence="4" type="ORF">OVN521_LOCUS15513</name>
    <name evidence="5" type="ORF">UXM345_LOCUS34990</name>
    <name evidence="3" type="ORF">WKI299_LOCUS30973</name>
    <name evidence="2" type="ORF">XDN619_LOCUS22817</name>
</gene>
<comment type="caution">
    <text evidence="4">The sequence shown here is derived from an EMBL/GenBank/DDBJ whole genome shotgun (WGS) entry which is preliminary data.</text>
</comment>
<name>A0A819P7S1_9BILA</name>
<feature type="domain" description="F-box" evidence="1">
    <location>
        <begin position="16"/>
        <end position="64"/>
    </location>
</feature>
<evidence type="ECO:0000313" key="3">
    <source>
        <dbReference type="EMBL" id="CAF2154434.1"/>
    </source>
</evidence>
<proteinExistence type="predicted"/>
<dbReference type="EMBL" id="CAJOBG010002471">
    <property type="protein sequence ID" value="CAF4009181.1"/>
    <property type="molecule type" value="Genomic_DNA"/>
</dbReference>
<dbReference type="EMBL" id="CAJNRG010010343">
    <property type="protein sequence ID" value="CAF2121534.1"/>
    <property type="molecule type" value="Genomic_DNA"/>
</dbReference>
<dbReference type="Proteomes" id="UP000663887">
    <property type="component" value="Unassembled WGS sequence"/>
</dbReference>